<dbReference type="SUPFAM" id="SSF54909">
    <property type="entry name" value="Dimeric alpha+beta barrel"/>
    <property type="match status" value="1"/>
</dbReference>
<dbReference type="PANTHER" id="PTHR41521">
    <property type="match status" value="1"/>
</dbReference>
<name>A0A380WGN4_AMIAI</name>
<evidence type="ECO:0000259" key="1">
    <source>
        <dbReference type="Pfam" id="PF07045"/>
    </source>
</evidence>
<dbReference type="RefSeq" id="WP_115730008.1">
    <property type="nucleotide sequence ID" value="NZ_BAAAVY010000012.1"/>
</dbReference>
<dbReference type="OrthoDB" id="9806380at2"/>
<dbReference type="Proteomes" id="UP000254701">
    <property type="component" value="Unassembled WGS sequence"/>
</dbReference>
<dbReference type="EMBL" id="UFSM01000001">
    <property type="protein sequence ID" value="SUU87512.1"/>
    <property type="molecule type" value="Genomic_DNA"/>
</dbReference>
<accession>A0A380WGN4</accession>
<dbReference type="Gene3D" id="3.30.70.100">
    <property type="match status" value="1"/>
</dbReference>
<dbReference type="InterPro" id="IPR010753">
    <property type="entry name" value="DUF1330"/>
</dbReference>
<protein>
    <submittedName>
        <fullName evidence="2">Uncharacterized conserved protein</fullName>
    </submittedName>
</protein>
<dbReference type="Pfam" id="PF07045">
    <property type="entry name" value="DUF1330"/>
    <property type="match status" value="1"/>
</dbReference>
<evidence type="ECO:0000313" key="2">
    <source>
        <dbReference type="EMBL" id="SUU87512.1"/>
    </source>
</evidence>
<proteinExistence type="predicted"/>
<feature type="domain" description="DUF1330" evidence="1">
    <location>
        <begin position="5"/>
        <end position="97"/>
    </location>
</feature>
<evidence type="ECO:0000313" key="3">
    <source>
        <dbReference type="Proteomes" id="UP000254701"/>
    </source>
</evidence>
<dbReference type="AlphaFoldDB" id="A0A380WGN4"/>
<dbReference type="InterPro" id="IPR011008">
    <property type="entry name" value="Dimeric_a/b-barrel"/>
</dbReference>
<sequence length="97" mass="10620">MTTKKGYWMAMVEITDPEAYPAYIAANLAAIAPYGAKLLVRGGQYDQPEGPTGNRHVLVEFDSYDQAIACYHSPAYQEVVKLRHAASVGKFVIVEGV</sequence>
<dbReference type="PANTHER" id="PTHR41521:SF4">
    <property type="entry name" value="BLR0684 PROTEIN"/>
    <property type="match status" value="1"/>
</dbReference>
<organism evidence="2 3">
    <name type="scientific">Aminobacter aminovorans</name>
    <name type="common">Chelatobacter heintzii</name>
    <dbReference type="NCBI Taxonomy" id="83263"/>
    <lineage>
        <taxon>Bacteria</taxon>
        <taxon>Pseudomonadati</taxon>
        <taxon>Pseudomonadota</taxon>
        <taxon>Alphaproteobacteria</taxon>
        <taxon>Hyphomicrobiales</taxon>
        <taxon>Phyllobacteriaceae</taxon>
        <taxon>Aminobacter</taxon>
    </lineage>
</organism>
<gene>
    <name evidence="2" type="ORF">NCTC10684_00713</name>
</gene>
<reference evidence="2 3" key="1">
    <citation type="submission" date="2018-06" db="EMBL/GenBank/DDBJ databases">
        <authorList>
            <consortium name="Pathogen Informatics"/>
            <person name="Doyle S."/>
        </authorList>
    </citation>
    <scope>NUCLEOTIDE SEQUENCE [LARGE SCALE GENOMIC DNA]</scope>
    <source>
        <strain evidence="2 3">NCTC10684</strain>
    </source>
</reference>